<dbReference type="InterPro" id="IPR013201">
    <property type="entry name" value="Prot_inhib_I29"/>
</dbReference>
<protein>
    <submittedName>
        <fullName evidence="12">Uncharacterized protein</fullName>
    </submittedName>
</protein>
<dbReference type="PANTHER" id="PTHR12411">
    <property type="entry name" value="CYSTEINE PROTEASE FAMILY C1-RELATED"/>
    <property type="match status" value="1"/>
</dbReference>
<gene>
    <name evidence="12" type="ORF">C922_04115</name>
</gene>
<dbReference type="PRINTS" id="PR00705">
    <property type="entry name" value="PAPAIN"/>
</dbReference>
<dbReference type="InterPro" id="IPR038765">
    <property type="entry name" value="Papain-like_cys_pep_sf"/>
</dbReference>
<keyword evidence="6" id="KW-0472">Membrane</keyword>
<evidence type="ECO:0000256" key="4">
    <source>
        <dbReference type="ARBA" id="ARBA00022968"/>
    </source>
</evidence>
<evidence type="ECO:0000259" key="10">
    <source>
        <dbReference type="SMART" id="SM00645"/>
    </source>
</evidence>
<accession>W7A8Z7</accession>
<dbReference type="OrthoDB" id="190265at2759"/>
<keyword evidence="13" id="KW-1185">Reference proteome</keyword>
<name>W7A8Z7_9APIC</name>
<proteinExistence type="inferred from homology"/>
<sequence>MANLENVNAFYLFVKDHGKKYKTAEEMQERYVTFVENLARINSHNSKAKVLYRKGMNQYSDMSFEEFRKTILTLRFDLTKKVANSPHMSDYNDVLKKYKPADAVLDNEKHDWREHNAVSEIKDQGSCGSCWAFATVGAVESQYAIRKNQHILISEQELVDCSGKNFGCFGGVATFAFDDMIDLGHLCSESEYPYVGLKPRKCEIKKCTEKYTIKSYVQIPEEKYKEALQFLGPLTLEVTVNEDFLDYKEGIFTSECTEETDHEVMIVGYGVQEIFNSELNASEKHYYYIIKNSWGETWGEKGFMRIETDELGVKKTNNLSAAYIPVLD</sequence>
<dbReference type="EMBL" id="KI965478">
    <property type="protein sequence ID" value="EUD65609.1"/>
    <property type="molecule type" value="Genomic_DNA"/>
</dbReference>
<evidence type="ECO:0000256" key="5">
    <source>
        <dbReference type="ARBA" id="ARBA00022989"/>
    </source>
</evidence>
<evidence type="ECO:0000256" key="1">
    <source>
        <dbReference type="ARBA" id="ARBA00004606"/>
    </source>
</evidence>
<keyword evidence="3" id="KW-0812">Transmembrane</keyword>
<evidence type="ECO:0000256" key="8">
    <source>
        <dbReference type="ARBA" id="ARBA00023157"/>
    </source>
</evidence>
<dbReference type="MEROPS" id="C01.157"/>
<dbReference type="InterPro" id="IPR000169">
    <property type="entry name" value="Pept_cys_AS"/>
</dbReference>
<evidence type="ECO:0000256" key="2">
    <source>
        <dbReference type="ARBA" id="ARBA00008455"/>
    </source>
</evidence>
<dbReference type="InterPro" id="IPR013128">
    <property type="entry name" value="Peptidase_C1A"/>
</dbReference>
<dbReference type="GO" id="GO:0008234">
    <property type="term" value="F:cysteine-type peptidase activity"/>
    <property type="evidence" value="ECO:0007669"/>
    <property type="project" value="InterPro"/>
</dbReference>
<dbReference type="AlphaFoldDB" id="W7A8Z7"/>
<feature type="domain" description="Peptidase C1A papain C-terminal" evidence="10">
    <location>
        <begin position="106"/>
        <end position="326"/>
    </location>
</feature>
<evidence type="ECO:0000259" key="11">
    <source>
        <dbReference type="SMART" id="SM00848"/>
    </source>
</evidence>
<dbReference type="Proteomes" id="UP000030640">
    <property type="component" value="Unassembled WGS sequence"/>
</dbReference>
<dbReference type="GeneID" id="20039389"/>
<comment type="subcellular location">
    <subcellularLocation>
        <location evidence="1">Membrane</location>
        <topology evidence="1">Single-pass type II membrane protein</topology>
    </subcellularLocation>
</comment>
<evidence type="ECO:0000313" key="13">
    <source>
        <dbReference type="Proteomes" id="UP000030640"/>
    </source>
</evidence>
<dbReference type="PROSITE" id="PS00639">
    <property type="entry name" value="THIOL_PROTEASE_HIS"/>
    <property type="match status" value="1"/>
</dbReference>
<dbReference type="InterPro" id="IPR039417">
    <property type="entry name" value="Peptidase_C1A_papain-like"/>
</dbReference>
<evidence type="ECO:0000256" key="9">
    <source>
        <dbReference type="ARBA" id="ARBA00023180"/>
    </source>
</evidence>
<dbReference type="SMART" id="SM00848">
    <property type="entry name" value="Inhibitor_I29"/>
    <property type="match status" value="1"/>
</dbReference>
<keyword evidence="8" id="KW-1015">Disulfide bond</keyword>
<keyword evidence="4" id="KW-0735">Signal-anchor</keyword>
<dbReference type="RefSeq" id="XP_008817922.1">
    <property type="nucleotide sequence ID" value="XM_008819700.1"/>
</dbReference>
<dbReference type="GO" id="GO:0006508">
    <property type="term" value="P:proteolysis"/>
    <property type="evidence" value="ECO:0007669"/>
    <property type="project" value="InterPro"/>
</dbReference>
<dbReference type="CDD" id="cd02248">
    <property type="entry name" value="Peptidase_C1A"/>
    <property type="match status" value="1"/>
</dbReference>
<evidence type="ECO:0000313" key="12">
    <source>
        <dbReference type="EMBL" id="EUD65609.1"/>
    </source>
</evidence>
<evidence type="ECO:0000256" key="3">
    <source>
        <dbReference type="ARBA" id="ARBA00022692"/>
    </source>
</evidence>
<keyword evidence="7" id="KW-0865">Zymogen</keyword>
<comment type="similarity">
    <text evidence="2">Belongs to the peptidase C1 family.</text>
</comment>
<feature type="domain" description="Cathepsin propeptide inhibitor" evidence="11">
    <location>
        <begin position="10"/>
        <end position="67"/>
    </location>
</feature>
<organism evidence="12 13">
    <name type="scientific">Plasmodium inui San Antonio 1</name>
    <dbReference type="NCBI Taxonomy" id="1237626"/>
    <lineage>
        <taxon>Eukaryota</taxon>
        <taxon>Sar</taxon>
        <taxon>Alveolata</taxon>
        <taxon>Apicomplexa</taxon>
        <taxon>Aconoidasida</taxon>
        <taxon>Haemosporida</taxon>
        <taxon>Plasmodiidae</taxon>
        <taxon>Plasmodium</taxon>
        <taxon>Plasmodium (Plasmodium)</taxon>
    </lineage>
</organism>
<dbReference type="GO" id="GO:0016020">
    <property type="term" value="C:membrane"/>
    <property type="evidence" value="ECO:0007669"/>
    <property type="project" value="UniProtKB-SubCell"/>
</dbReference>
<dbReference type="Pfam" id="PF00112">
    <property type="entry name" value="Peptidase_C1"/>
    <property type="match status" value="1"/>
</dbReference>
<dbReference type="SUPFAM" id="SSF54001">
    <property type="entry name" value="Cysteine proteinases"/>
    <property type="match status" value="1"/>
</dbReference>
<dbReference type="InterPro" id="IPR025660">
    <property type="entry name" value="Pept_his_AS"/>
</dbReference>
<dbReference type="InterPro" id="IPR000668">
    <property type="entry name" value="Peptidase_C1A_C"/>
</dbReference>
<evidence type="ECO:0000256" key="7">
    <source>
        <dbReference type="ARBA" id="ARBA00023145"/>
    </source>
</evidence>
<reference evidence="12 13" key="1">
    <citation type="submission" date="2013-02" db="EMBL/GenBank/DDBJ databases">
        <title>The Genome Sequence of Plasmodium inui San Antonio 1.</title>
        <authorList>
            <consortium name="The Broad Institute Genome Sequencing Platform"/>
            <consortium name="The Broad Institute Genome Sequencing Center for Infectious Disease"/>
            <person name="Neafsey D."/>
            <person name="Cheeseman I."/>
            <person name="Volkman S."/>
            <person name="Adams J."/>
            <person name="Walker B."/>
            <person name="Young S.K."/>
            <person name="Zeng Q."/>
            <person name="Gargeya S."/>
            <person name="Fitzgerald M."/>
            <person name="Haas B."/>
            <person name="Abouelleil A."/>
            <person name="Alvarado L."/>
            <person name="Arachchi H.M."/>
            <person name="Berlin A.M."/>
            <person name="Chapman S.B."/>
            <person name="Dewar J."/>
            <person name="Goldberg J."/>
            <person name="Griggs A."/>
            <person name="Gujja S."/>
            <person name="Hansen M."/>
            <person name="Howarth C."/>
            <person name="Imamovic A."/>
            <person name="Larimer J."/>
            <person name="McCowan C."/>
            <person name="Murphy C."/>
            <person name="Neiman D."/>
            <person name="Pearson M."/>
            <person name="Priest M."/>
            <person name="Roberts A."/>
            <person name="Saif S."/>
            <person name="Shea T."/>
            <person name="Sisk P."/>
            <person name="Sykes S."/>
            <person name="Wortman J."/>
            <person name="Nusbaum C."/>
            <person name="Birren B."/>
        </authorList>
    </citation>
    <scope>NUCLEOTIDE SEQUENCE [LARGE SCALE GENOMIC DNA]</scope>
    <source>
        <strain evidence="12 13">San Antonio 1</strain>
    </source>
</reference>
<dbReference type="Gene3D" id="1.10.287.2250">
    <property type="match status" value="1"/>
</dbReference>
<dbReference type="PROSITE" id="PS00139">
    <property type="entry name" value="THIOL_PROTEASE_CYS"/>
    <property type="match status" value="1"/>
</dbReference>
<evidence type="ECO:0000256" key="6">
    <source>
        <dbReference type="ARBA" id="ARBA00023136"/>
    </source>
</evidence>
<dbReference type="Gene3D" id="3.90.70.10">
    <property type="entry name" value="Cysteine proteinases"/>
    <property type="match status" value="1"/>
</dbReference>
<dbReference type="SMART" id="SM00645">
    <property type="entry name" value="Pept_C1"/>
    <property type="match status" value="1"/>
</dbReference>
<keyword evidence="9" id="KW-0325">Glycoprotein</keyword>
<dbReference type="VEuPathDB" id="PlasmoDB:C922_04115"/>
<keyword evidence="5" id="KW-1133">Transmembrane helix</keyword>
<dbReference type="Pfam" id="PF08246">
    <property type="entry name" value="Inhibitor_I29"/>
    <property type="match status" value="1"/>
</dbReference>